<dbReference type="AlphaFoldDB" id="T1F4P7"/>
<name>T1F4P7_HELRO</name>
<dbReference type="EMBL" id="AMQM01003934">
    <property type="status" value="NOT_ANNOTATED_CDS"/>
    <property type="molecule type" value="Genomic_DNA"/>
</dbReference>
<dbReference type="GeneID" id="20203796"/>
<keyword evidence="4" id="KW-1185">Reference proteome</keyword>
<proteinExistence type="predicted"/>
<feature type="region of interest" description="Disordered" evidence="1">
    <location>
        <begin position="161"/>
        <end position="189"/>
    </location>
</feature>
<dbReference type="CTD" id="20203796"/>
<reference evidence="4" key="1">
    <citation type="submission" date="2012-12" db="EMBL/GenBank/DDBJ databases">
        <authorList>
            <person name="Hellsten U."/>
            <person name="Grimwood J."/>
            <person name="Chapman J.A."/>
            <person name="Shapiro H."/>
            <person name="Aerts A."/>
            <person name="Otillar R.P."/>
            <person name="Terry A.Y."/>
            <person name="Boore J.L."/>
            <person name="Simakov O."/>
            <person name="Marletaz F."/>
            <person name="Cho S.-J."/>
            <person name="Edsinger-Gonzales E."/>
            <person name="Havlak P."/>
            <person name="Kuo D.-H."/>
            <person name="Larsson T."/>
            <person name="Lv J."/>
            <person name="Arendt D."/>
            <person name="Savage R."/>
            <person name="Osoegawa K."/>
            <person name="de Jong P."/>
            <person name="Lindberg D.R."/>
            <person name="Seaver E.C."/>
            <person name="Weisblat D.A."/>
            <person name="Putnam N.H."/>
            <person name="Grigoriev I.V."/>
            <person name="Rokhsar D.S."/>
        </authorList>
    </citation>
    <scope>NUCLEOTIDE SEQUENCE</scope>
</reference>
<accession>T1F4P7</accession>
<protein>
    <submittedName>
        <fullName evidence="2 3">Uncharacterized protein</fullName>
    </submittedName>
</protein>
<evidence type="ECO:0000256" key="1">
    <source>
        <dbReference type="SAM" id="MobiDB-lite"/>
    </source>
</evidence>
<dbReference type="Proteomes" id="UP000015101">
    <property type="component" value="Unassembled WGS sequence"/>
</dbReference>
<reference evidence="2 4" key="2">
    <citation type="journal article" date="2013" name="Nature">
        <title>Insights into bilaterian evolution from three spiralian genomes.</title>
        <authorList>
            <person name="Simakov O."/>
            <person name="Marletaz F."/>
            <person name="Cho S.J."/>
            <person name="Edsinger-Gonzales E."/>
            <person name="Havlak P."/>
            <person name="Hellsten U."/>
            <person name="Kuo D.H."/>
            <person name="Larsson T."/>
            <person name="Lv J."/>
            <person name="Arendt D."/>
            <person name="Savage R."/>
            <person name="Osoegawa K."/>
            <person name="de Jong P."/>
            <person name="Grimwood J."/>
            <person name="Chapman J.A."/>
            <person name="Shapiro H."/>
            <person name="Aerts A."/>
            <person name="Otillar R.P."/>
            <person name="Terry A.Y."/>
            <person name="Boore J.L."/>
            <person name="Grigoriev I.V."/>
            <person name="Lindberg D.R."/>
            <person name="Seaver E.C."/>
            <person name="Weisblat D.A."/>
            <person name="Putnam N.H."/>
            <person name="Rokhsar D.S."/>
        </authorList>
    </citation>
    <scope>NUCLEOTIDE SEQUENCE</scope>
</reference>
<dbReference type="GO" id="GO:0005730">
    <property type="term" value="C:nucleolus"/>
    <property type="evidence" value="ECO:0000318"/>
    <property type="project" value="GO_Central"/>
</dbReference>
<sequence>MSVLNLEALEVTSNTAGLASARKVNTLRLLKLIPPPPPHRCCICHWWIHLTLKYHAWGKSFKEAKNYKYVEMVVHFDFGKLISDDNNNNINYNNINNNININSNNKNNINFNNNIITHKNLLKKKNNNTINNNINNINNFNNNLQSYDDALFHVDTVVTPDSDDDDSDEMKHHSFVEGGSSPSSSKLRTSANHENKFYAAASFPFNHNIPTVSSITFISPIPSLAGFIMANKHENTLANNHTWPQTKIIRS</sequence>
<evidence type="ECO:0000313" key="3">
    <source>
        <dbReference type="EnsemblMetazoa" id="HelroP171806"/>
    </source>
</evidence>
<reference evidence="3" key="3">
    <citation type="submission" date="2015-06" db="UniProtKB">
        <authorList>
            <consortium name="EnsemblMetazoa"/>
        </authorList>
    </citation>
    <scope>IDENTIFICATION</scope>
</reference>
<dbReference type="KEGG" id="hro:HELRODRAFT_171806"/>
<dbReference type="InParanoid" id="T1F4P7"/>
<dbReference type="RefSeq" id="XP_009016722.1">
    <property type="nucleotide sequence ID" value="XM_009018474.1"/>
</dbReference>
<evidence type="ECO:0000313" key="4">
    <source>
        <dbReference type="Proteomes" id="UP000015101"/>
    </source>
</evidence>
<dbReference type="EMBL" id="KB096365">
    <property type="protein sequence ID" value="ESO05407.1"/>
    <property type="molecule type" value="Genomic_DNA"/>
</dbReference>
<evidence type="ECO:0000313" key="2">
    <source>
        <dbReference type="EMBL" id="ESO05407.1"/>
    </source>
</evidence>
<dbReference type="EnsemblMetazoa" id="HelroT171806">
    <property type="protein sequence ID" value="HelroP171806"/>
    <property type="gene ID" value="HelroG171806"/>
</dbReference>
<dbReference type="HOGENOM" id="CLU_1108113_0_0_1"/>
<organism evidence="3 4">
    <name type="scientific">Helobdella robusta</name>
    <name type="common">Californian leech</name>
    <dbReference type="NCBI Taxonomy" id="6412"/>
    <lineage>
        <taxon>Eukaryota</taxon>
        <taxon>Metazoa</taxon>
        <taxon>Spiralia</taxon>
        <taxon>Lophotrochozoa</taxon>
        <taxon>Annelida</taxon>
        <taxon>Clitellata</taxon>
        <taxon>Hirudinea</taxon>
        <taxon>Rhynchobdellida</taxon>
        <taxon>Glossiphoniidae</taxon>
        <taxon>Helobdella</taxon>
    </lineage>
</organism>
<gene>
    <name evidence="3" type="primary">20203796</name>
    <name evidence="2" type="ORF">HELRODRAFT_171806</name>
</gene>
<dbReference type="GO" id="GO:0005654">
    <property type="term" value="C:nucleoplasm"/>
    <property type="evidence" value="ECO:0000318"/>
    <property type="project" value="GO_Central"/>
</dbReference>